<evidence type="ECO:0008006" key="3">
    <source>
        <dbReference type="Google" id="ProtNLM"/>
    </source>
</evidence>
<dbReference type="PANTHER" id="PTHR34980">
    <property type="entry name" value="INNER MEMBRANE PROTEIN-RELATED-RELATED"/>
    <property type="match status" value="1"/>
</dbReference>
<dbReference type="Pfam" id="PF05656">
    <property type="entry name" value="DUF805"/>
    <property type="match status" value="1"/>
</dbReference>
<evidence type="ECO:0000313" key="2">
    <source>
        <dbReference type="Proteomes" id="UP000220045"/>
    </source>
</evidence>
<dbReference type="AlphaFoldDB" id="A0A2C4HAX6"/>
<protein>
    <recommendedName>
        <fullName evidence="3">DUF805 domain-containing protein</fullName>
    </recommendedName>
</protein>
<name>A0A2C4HAX6_9BACI</name>
<dbReference type="RefSeq" id="WP_098092604.1">
    <property type="nucleotide sequence ID" value="NZ_NUEL01000003.1"/>
</dbReference>
<proteinExistence type="predicted"/>
<comment type="caution">
    <text evidence="1">The sequence shown here is derived from an EMBL/GenBank/DDBJ whole genome shotgun (WGS) entry which is preliminary data.</text>
</comment>
<dbReference type="EMBL" id="NUEL01000003">
    <property type="protein sequence ID" value="PEJ11531.1"/>
    <property type="molecule type" value="Genomic_DNA"/>
</dbReference>
<dbReference type="InterPro" id="IPR008523">
    <property type="entry name" value="DUF805"/>
</dbReference>
<dbReference type="GO" id="GO:0005886">
    <property type="term" value="C:plasma membrane"/>
    <property type="evidence" value="ECO:0007669"/>
    <property type="project" value="TreeGrafter"/>
</dbReference>
<reference evidence="1 2" key="1">
    <citation type="submission" date="2017-09" db="EMBL/GenBank/DDBJ databases">
        <title>Large-scale bioinformatics analysis of Bacillus genomes uncovers conserved roles of natural products in bacterial physiology.</title>
        <authorList>
            <consortium name="Agbiome Team Llc"/>
            <person name="Bleich R.M."/>
            <person name="Grubbs K.J."/>
            <person name="Santa Maria K.C."/>
            <person name="Allen S.E."/>
            <person name="Farag S."/>
            <person name="Shank E.A."/>
            <person name="Bowers A."/>
        </authorList>
    </citation>
    <scope>NUCLEOTIDE SEQUENCE [LARGE SCALE GENOMIC DNA]</scope>
    <source>
        <strain evidence="1 2">AFS004017</strain>
    </source>
</reference>
<dbReference type="PANTHER" id="PTHR34980:SF2">
    <property type="entry name" value="INNER MEMBRANE PROTEIN YHAH-RELATED"/>
    <property type="match status" value="1"/>
</dbReference>
<dbReference type="Proteomes" id="UP000220045">
    <property type="component" value="Unassembled WGS sequence"/>
</dbReference>
<gene>
    <name evidence="1" type="ORF">CN684_00810</name>
</gene>
<evidence type="ECO:0000313" key="1">
    <source>
        <dbReference type="EMBL" id="PEJ11531.1"/>
    </source>
</evidence>
<organism evidence="1 2">
    <name type="scientific">Bacillus wiedmannii</name>
    <dbReference type="NCBI Taxonomy" id="1890302"/>
    <lineage>
        <taxon>Bacteria</taxon>
        <taxon>Bacillati</taxon>
        <taxon>Bacillota</taxon>
        <taxon>Bacilli</taxon>
        <taxon>Bacillales</taxon>
        <taxon>Bacillaceae</taxon>
        <taxon>Bacillus</taxon>
        <taxon>Bacillus cereus group</taxon>
    </lineage>
</organism>
<sequence length="118" mass="13757">MEWYLKVLQNYVGFQGRARRKEYWMFYLFNIIMLIFHAKIDLIADLPLILTGLYTLIILLPSLAVGARRLHDTGRSGWWQLISVIPLIGIIILLIFMCKDSQENDNQYGPNPKFSSSH</sequence>
<accession>A0A2C4HAX6</accession>